<evidence type="ECO:0000256" key="10">
    <source>
        <dbReference type="HAMAP-Rule" id="MF_01151"/>
    </source>
</evidence>
<dbReference type="InterPro" id="IPR000740">
    <property type="entry name" value="GrpE"/>
</dbReference>
<evidence type="ECO:0000256" key="7">
    <source>
        <dbReference type="ARBA" id="ARBA00053401"/>
    </source>
</evidence>
<dbReference type="HAMAP" id="MF_01151">
    <property type="entry name" value="GrpE"/>
    <property type="match status" value="1"/>
</dbReference>
<evidence type="ECO:0000256" key="2">
    <source>
        <dbReference type="ARBA" id="ARBA00009054"/>
    </source>
</evidence>
<evidence type="ECO:0000256" key="3">
    <source>
        <dbReference type="ARBA" id="ARBA00011738"/>
    </source>
</evidence>
<sequence>MSENQSPEERKHSEDAGTTPEEQVESVEVPEEGAATAAAETEETVADGVETEETAAEGDEEAEEIDPLLEAQAKIVELEDQLARSRADTYNVSQEYNGYVRRSKAEAAAQKQAGIASVLENLLSVLDDIELARQHDGLEGPAGKIALKVENTLETNYQLVRFGAVGDPFDPEIHEALMHSQSEDVESEQIGTLIQPGYKHGDKVLRPARVGVVSPQ</sequence>
<evidence type="ECO:0000256" key="11">
    <source>
        <dbReference type="RuleBase" id="RU000639"/>
    </source>
</evidence>
<evidence type="ECO:0000256" key="8">
    <source>
        <dbReference type="ARBA" id="ARBA00072274"/>
    </source>
</evidence>
<dbReference type="Gene3D" id="2.30.22.10">
    <property type="entry name" value="Head domain of nucleotide exchange factor GrpE"/>
    <property type="match status" value="1"/>
</dbReference>
<feature type="region of interest" description="Disordered" evidence="13">
    <location>
        <begin position="1"/>
        <end position="63"/>
    </location>
</feature>
<evidence type="ECO:0000256" key="12">
    <source>
        <dbReference type="RuleBase" id="RU004478"/>
    </source>
</evidence>
<dbReference type="SUPFAM" id="SSF51064">
    <property type="entry name" value="Head domain of nucleotide exchange factor GrpE"/>
    <property type="match status" value="1"/>
</dbReference>
<evidence type="ECO:0000313" key="14">
    <source>
        <dbReference type="EMBL" id="AZQ77367.1"/>
    </source>
</evidence>
<name>A0A3S9PYC0_9ACTO</name>
<dbReference type="GO" id="GO:0051087">
    <property type="term" value="F:protein-folding chaperone binding"/>
    <property type="evidence" value="ECO:0007669"/>
    <property type="project" value="InterPro"/>
</dbReference>
<dbReference type="InterPro" id="IPR013805">
    <property type="entry name" value="GrpE_CC"/>
</dbReference>
<dbReference type="PANTHER" id="PTHR21237">
    <property type="entry name" value="GRPE PROTEIN"/>
    <property type="match status" value="1"/>
</dbReference>
<dbReference type="CDD" id="cd00446">
    <property type="entry name" value="GrpE"/>
    <property type="match status" value="1"/>
</dbReference>
<dbReference type="GO" id="GO:0006457">
    <property type="term" value="P:protein folding"/>
    <property type="evidence" value="ECO:0007669"/>
    <property type="project" value="InterPro"/>
</dbReference>
<evidence type="ECO:0000256" key="13">
    <source>
        <dbReference type="SAM" id="MobiDB-lite"/>
    </source>
</evidence>
<feature type="compositionally biased region" description="Acidic residues" evidence="13">
    <location>
        <begin position="40"/>
        <end position="63"/>
    </location>
</feature>
<evidence type="ECO:0000256" key="9">
    <source>
        <dbReference type="ARBA" id="ARBA00076414"/>
    </source>
</evidence>
<dbReference type="PRINTS" id="PR00773">
    <property type="entry name" value="GRPEPROTEIN"/>
</dbReference>
<comment type="subcellular location">
    <subcellularLocation>
        <location evidence="1 10">Cytoplasm</location>
    </subcellularLocation>
</comment>
<dbReference type="FunFam" id="2.30.22.10:FF:000001">
    <property type="entry name" value="Protein GrpE"/>
    <property type="match status" value="1"/>
</dbReference>
<proteinExistence type="inferred from homology"/>
<dbReference type="GO" id="GO:0042803">
    <property type="term" value="F:protein homodimerization activity"/>
    <property type="evidence" value="ECO:0007669"/>
    <property type="project" value="InterPro"/>
</dbReference>
<dbReference type="GO" id="GO:0000774">
    <property type="term" value="F:adenyl-nucleotide exchange factor activity"/>
    <property type="evidence" value="ECO:0007669"/>
    <property type="project" value="InterPro"/>
</dbReference>
<evidence type="ECO:0000256" key="4">
    <source>
        <dbReference type="ARBA" id="ARBA00022490"/>
    </source>
</evidence>
<dbReference type="Proteomes" id="UP000280344">
    <property type="component" value="Chromosome"/>
</dbReference>
<comment type="similarity">
    <text evidence="2 10 12">Belongs to the GrpE family.</text>
</comment>
<gene>
    <name evidence="10" type="primary">grpE</name>
    <name evidence="14" type="ORF">EJ997_08510</name>
</gene>
<comment type="subunit">
    <text evidence="3 10">Homodimer.</text>
</comment>
<feature type="compositionally biased region" description="Acidic residues" evidence="13">
    <location>
        <begin position="22"/>
        <end position="31"/>
    </location>
</feature>
<evidence type="ECO:0000313" key="15">
    <source>
        <dbReference type="Proteomes" id="UP000280344"/>
    </source>
</evidence>
<dbReference type="KEGG" id="flh:EJ997_08510"/>
<dbReference type="PANTHER" id="PTHR21237:SF23">
    <property type="entry name" value="GRPE PROTEIN HOMOLOG, MITOCHONDRIAL"/>
    <property type="match status" value="1"/>
</dbReference>
<dbReference type="InterPro" id="IPR009012">
    <property type="entry name" value="GrpE_head"/>
</dbReference>
<accession>A0A3S9PYC0</accession>
<evidence type="ECO:0000256" key="1">
    <source>
        <dbReference type="ARBA" id="ARBA00004496"/>
    </source>
</evidence>
<keyword evidence="15" id="KW-1185">Reference proteome</keyword>
<dbReference type="PROSITE" id="PS01071">
    <property type="entry name" value="GRPE"/>
    <property type="match status" value="1"/>
</dbReference>
<dbReference type="AlphaFoldDB" id="A0A3S9PYC0"/>
<organism evidence="14 15">
    <name type="scientific">Flaviflexus ciconiae</name>
    <dbReference type="NCBI Taxonomy" id="2496867"/>
    <lineage>
        <taxon>Bacteria</taxon>
        <taxon>Bacillati</taxon>
        <taxon>Actinomycetota</taxon>
        <taxon>Actinomycetes</taxon>
        <taxon>Actinomycetales</taxon>
        <taxon>Actinomycetaceae</taxon>
        <taxon>Flaviflexus</taxon>
    </lineage>
</organism>
<dbReference type="EMBL" id="CP034593">
    <property type="protein sequence ID" value="AZQ77367.1"/>
    <property type="molecule type" value="Genomic_DNA"/>
</dbReference>
<protein>
    <recommendedName>
        <fullName evidence="8 10">Protein GrpE</fullName>
    </recommendedName>
    <alternativeName>
        <fullName evidence="9 10">HSP-70 cofactor</fullName>
    </alternativeName>
</protein>
<evidence type="ECO:0000256" key="6">
    <source>
        <dbReference type="ARBA" id="ARBA00023186"/>
    </source>
</evidence>
<dbReference type="Gene3D" id="3.90.20.20">
    <property type="match status" value="1"/>
</dbReference>
<evidence type="ECO:0000256" key="5">
    <source>
        <dbReference type="ARBA" id="ARBA00023016"/>
    </source>
</evidence>
<dbReference type="Pfam" id="PF01025">
    <property type="entry name" value="GrpE"/>
    <property type="match status" value="1"/>
</dbReference>
<comment type="function">
    <text evidence="7 10 11">Participates actively in the response to hyperosmotic and heat shock by preventing the aggregation of stress-denatured proteins, in association with DnaK and GrpE. It is the nucleotide exchange factor for DnaK and may function as a thermosensor. Unfolded proteins bind initially to DnaJ; upon interaction with the DnaJ-bound protein, DnaK hydrolyzes its bound ATP, resulting in the formation of a stable complex. GrpE releases ADP from DnaK; ATP binding to DnaK triggers the release of the substrate protein, thus completing the reaction cycle. Several rounds of ATP-dependent interactions between DnaJ, DnaK and GrpE are required for fully efficient folding.</text>
</comment>
<dbReference type="GO" id="GO:0051082">
    <property type="term" value="F:unfolded protein binding"/>
    <property type="evidence" value="ECO:0007669"/>
    <property type="project" value="TreeGrafter"/>
</dbReference>
<dbReference type="OrthoDB" id="5191115at2"/>
<keyword evidence="4 10" id="KW-0963">Cytoplasm</keyword>
<keyword evidence="6 10" id="KW-0143">Chaperone</keyword>
<dbReference type="SUPFAM" id="SSF58014">
    <property type="entry name" value="Coiled-coil domain of nucleotide exchange factor GrpE"/>
    <property type="match status" value="1"/>
</dbReference>
<dbReference type="RefSeq" id="WP_126704170.1">
    <property type="nucleotide sequence ID" value="NZ_CP034593.1"/>
</dbReference>
<reference evidence="14 15" key="1">
    <citation type="submission" date="2018-12" db="EMBL/GenBank/DDBJ databases">
        <title>Complete genome sequence of Flaviflexus sp. H23T48.</title>
        <authorList>
            <person name="Bae J.-W."/>
            <person name="Lee J.-Y."/>
        </authorList>
    </citation>
    <scope>NUCLEOTIDE SEQUENCE [LARGE SCALE GENOMIC DNA]</scope>
    <source>
        <strain evidence="14 15">H23T48</strain>
    </source>
</reference>
<dbReference type="GO" id="GO:0005737">
    <property type="term" value="C:cytoplasm"/>
    <property type="evidence" value="ECO:0007669"/>
    <property type="project" value="UniProtKB-SubCell"/>
</dbReference>
<keyword evidence="5 10" id="KW-0346">Stress response</keyword>